<feature type="coiled-coil region" evidence="1">
    <location>
        <begin position="7"/>
        <end position="34"/>
    </location>
</feature>
<evidence type="ECO:0000259" key="2">
    <source>
        <dbReference type="Pfam" id="PF01464"/>
    </source>
</evidence>
<evidence type="ECO:0000313" key="3">
    <source>
        <dbReference type="EMBL" id="MCA9307884.1"/>
    </source>
</evidence>
<gene>
    <name evidence="3" type="ORF">KC980_00050</name>
</gene>
<dbReference type="Pfam" id="PF01464">
    <property type="entry name" value="SLT"/>
    <property type="match status" value="1"/>
</dbReference>
<proteinExistence type="predicted"/>
<reference evidence="3" key="1">
    <citation type="submission" date="2020-04" db="EMBL/GenBank/DDBJ databases">
        <authorList>
            <person name="Zhang T."/>
        </authorList>
    </citation>
    <scope>NUCLEOTIDE SEQUENCE</scope>
    <source>
        <strain evidence="3">HKST-UBA79</strain>
    </source>
</reference>
<dbReference type="Gene3D" id="1.10.530.10">
    <property type="match status" value="1"/>
</dbReference>
<comment type="caution">
    <text evidence="3">The sequence shown here is derived from an EMBL/GenBank/DDBJ whole genome shotgun (WGS) entry which is preliminary data.</text>
</comment>
<evidence type="ECO:0000256" key="1">
    <source>
        <dbReference type="SAM" id="Coils"/>
    </source>
</evidence>
<keyword evidence="1" id="KW-0175">Coiled coil</keyword>
<protein>
    <submittedName>
        <fullName evidence="3">Transglycosylase SLT domain-containing protein</fullName>
    </submittedName>
</protein>
<dbReference type="InterPro" id="IPR023346">
    <property type="entry name" value="Lysozyme-like_dom_sf"/>
</dbReference>
<dbReference type="SUPFAM" id="SSF53955">
    <property type="entry name" value="Lysozyme-like"/>
    <property type="match status" value="1"/>
</dbReference>
<feature type="domain" description="Transglycosylase SLT" evidence="2">
    <location>
        <begin position="117"/>
        <end position="203"/>
    </location>
</feature>
<dbReference type="EMBL" id="JAGQNX010000003">
    <property type="protein sequence ID" value="MCA9307884.1"/>
    <property type="molecule type" value="Genomic_DNA"/>
</dbReference>
<name>A0A955ED17_UNCKA</name>
<evidence type="ECO:0000313" key="4">
    <source>
        <dbReference type="Proteomes" id="UP000740557"/>
    </source>
</evidence>
<feature type="non-terminal residue" evidence="3">
    <location>
        <position position="210"/>
    </location>
</feature>
<accession>A0A955ED17</accession>
<dbReference type="AlphaFoldDB" id="A0A955ED17"/>
<reference evidence="3" key="2">
    <citation type="journal article" date="2021" name="Microbiome">
        <title>Successional dynamics and alternative stable states in a saline activated sludge microbial community over 9 years.</title>
        <authorList>
            <person name="Wang Y."/>
            <person name="Ye J."/>
            <person name="Ju F."/>
            <person name="Liu L."/>
            <person name="Boyd J.A."/>
            <person name="Deng Y."/>
            <person name="Parks D.H."/>
            <person name="Jiang X."/>
            <person name="Yin X."/>
            <person name="Woodcroft B.J."/>
            <person name="Tyson G.W."/>
            <person name="Hugenholtz P."/>
            <person name="Polz M.F."/>
            <person name="Zhang T."/>
        </authorList>
    </citation>
    <scope>NUCLEOTIDE SEQUENCE</scope>
    <source>
        <strain evidence="3">HKST-UBA79</strain>
    </source>
</reference>
<organism evidence="3 4">
    <name type="scientific">candidate division WWE3 bacterium</name>
    <dbReference type="NCBI Taxonomy" id="2053526"/>
    <lineage>
        <taxon>Bacteria</taxon>
        <taxon>Katanobacteria</taxon>
    </lineage>
</organism>
<dbReference type="InterPro" id="IPR008258">
    <property type="entry name" value="Transglycosylase_SLT_dom_1"/>
</dbReference>
<dbReference type="Proteomes" id="UP000740557">
    <property type="component" value="Unassembled WGS sequence"/>
</dbReference>
<sequence>MVAVLDLEILLKRKQELEHQYGELIKELKEDYRDCYDWIVQNGNQIGSLKDFSKNIALALLIFSSAETTVTLANAADILSATNNRPQETRVITIDELQSLTEEDRARLVWHRYGHIIELASAKYNVDKKLIFSTIMIESGGNSSAYRYEPHINDASYGLGQILYGTARGIGFEGPPEKLYDPEVTIDLIAKYHARNQEVYKENLTPEQLT</sequence>